<dbReference type="EMBL" id="BPLR01015844">
    <property type="protein sequence ID" value="GIY79083.1"/>
    <property type="molecule type" value="Genomic_DNA"/>
</dbReference>
<dbReference type="Proteomes" id="UP001054945">
    <property type="component" value="Unassembled WGS sequence"/>
</dbReference>
<protein>
    <submittedName>
        <fullName evidence="1">Uncharacterized protein</fullName>
    </submittedName>
</protein>
<evidence type="ECO:0000313" key="2">
    <source>
        <dbReference type="Proteomes" id="UP001054945"/>
    </source>
</evidence>
<gene>
    <name evidence="1" type="ORF">CEXT_388571</name>
</gene>
<comment type="caution">
    <text evidence="1">The sequence shown here is derived from an EMBL/GenBank/DDBJ whole genome shotgun (WGS) entry which is preliminary data.</text>
</comment>
<organism evidence="1 2">
    <name type="scientific">Caerostris extrusa</name>
    <name type="common">Bark spider</name>
    <name type="synonym">Caerostris bankana</name>
    <dbReference type="NCBI Taxonomy" id="172846"/>
    <lineage>
        <taxon>Eukaryota</taxon>
        <taxon>Metazoa</taxon>
        <taxon>Ecdysozoa</taxon>
        <taxon>Arthropoda</taxon>
        <taxon>Chelicerata</taxon>
        <taxon>Arachnida</taxon>
        <taxon>Araneae</taxon>
        <taxon>Araneomorphae</taxon>
        <taxon>Entelegynae</taxon>
        <taxon>Araneoidea</taxon>
        <taxon>Araneidae</taxon>
        <taxon>Caerostris</taxon>
    </lineage>
</organism>
<proteinExistence type="predicted"/>
<dbReference type="AlphaFoldDB" id="A0AAV4WBV0"/>
<evidence type="ECO:0000313" key="1">
    <source>
        <dbReference type="EMBL" id="GIY79083.1"/>
    </source>
</evidence>
<sequence length="110" mass="12399">MGIGIYLHIGYEYCIWVYTYLLIVHSGVGREMLVGLVDCNKVRSAEDTRTLCSMTTPCGWEIYKPYIRTIEYFMKSPCDCPSGTHCARSSDDISISAFVYRCSPSNGDES</sequence>
<reference evidence="1 2" key="1">
    <citation type="submission" date="2021-06" db="EMBL/GenBank/DDBJ databases">
        <title>Caerostris extrusa draft genome.</title>
        <authorList>
            <person name="Kono N."/>
            <person name="Arakawa K."/>
        </authorList>
    </citation>
    <scope>NUCLEOTIDE SEQUENCE [LARGE SCALE GENOMIC DNA]</scope>
</reference>
<keyword evidence="2" id="KW-1185">Reference proteome</keyword>
<name>A0AAV4WBV0_CAEEX</name>
<accession>A0AAV4WBV0</accession>